<keyword evidence="3" id="KW-1185">Reference proteome</keyword>
<dbReference type="AlphaFoldDB" id="A0A0D3J2J8"/>
<dbReference type="Proteomes" id="UP000013827">
    <property type="component" value="Unassembled WGS sequence"/>
</dbReference>
<dbReference type="RefSeq" id="XP_005770162.1">
    <property type="nucleotide sequence ID" value="XM_005770105.1"/>
</dbReference>
<evidence type="ECO:0000313" key="2">
    <source>
        <dbReference type="EnsemblProtists" id="EOD17733"/>
    </source>
</evidence>
<evidence type="ECO:0000256" key="1">
    <source>
        <dbReference type="SAM" id="MobiDB-lite"/>
    </source>
</evidence>
<sequence>GAGVGRLSQRHDDFDRRHHDPGDAAQQRHDDRRHDGPTSASLRRAWAACVRVLLQPAGPLLRQLELRPLLRAARTLCVCEAQHDVKHDVKAGRSVIVFAPRAVTYVTVTTCVTRLRL</sequence>
<reference evidence="3" key="1">
    <citation type="journal article" date="2013" name="Nature">
        <title>Pan genome of the phytoplankton Emiliania underpins its global distribution.</title>
        <authorList>
            <person name="Read B.A."/>
            <person name="Kegel J."/>
            <person name="Klute M.J."/>
            <person name="Kuo A."/>
            <person name="Lefebvre S.C."/>
            <person name="Maumus F."/>
            <person name="Mayer C."/>
            <person name="Miller J."/>
            <person name="Monier A."/>
            <person name="Salamov A."/>
            <person name="Young J."/>
            <person name="Aguilar M."/>
            <person name="Claverie J.M."/>
            <person name="Frickenhaus S."/>
            <person name="Gonzalez K."/>
            <person name="Herman E.K."/>
            <person name="Lin Y.C."/>
            <person name="Napier J."/>
            <person name="Ogata H."/>
            <person name="Sarno A.F."/>
            <person name="Shmutz J."/>
            <person name="Schroeder D."/>
            <person name="de Vargas C."/>
            <person name="Verret F."/>
            <person name="von Dassow P."/>
            <person name="Valentin K."/>
            <person name="Van de Peer Y."/>
            <person name="Wheeler G."/>
            <person name="Dacks J.B."/>
            <person name="Delwiche C.F."/>
            <person name="Dyhrman S.T."/>
            <person name="Glockner G."/>
            <person name="John U."/>
            <person name="Richards T."/>
            <person name="Worden A.Z."/>
            <person name="Zhang X."/>
            <person name="Grigoriev I.V."/>
            <person name="Allen A.E."/>
            <person name="Bidle K."/>
            <person name="Borodovsky M."/>
            <person name="Bowler C."/>
            <person name="Brownlee C."/>
            <person name="Cock J.M."/>
            <person name="Elias M."/>
            <person name="Gladyshev V.N."/>
            <person name="Groth M."/>
            <person name="Guda C."/>
            <person name="Hadaegh A."/>
            <person name="Iglesias-Rodriguez M.D."/>
            <person name="Jenkins J."/>
            <person name="Jones B.M."/>
            <person name="Lawson T."/>
            <person name="Leese F."/>
            <person name="Lindquist E."/>
            <person name="Lobanov A."/>
            <person name="Lomsadze A."/>
            <person name="Malik S.B."/>
            <person name="Marsh M.E."/>
            <person name="Mackinder L."/>
            <person name="Mock T."/>
            <person name="Mueller-Roeber B."/>
            <person name="Pagarete A."/>
            <person name="Parker M."/>
            <person name="Probert I."/>
            <person name="Quesneville H."/>
            <person name="Raines C."/>
            <person name="Rensing S.A."/>
            <person name="Riano-Pachon D.M."/>
            <person name="Richier S."/>
            <person name="Rokitta S."/>
            <person name="Shiraiwa Y."/>
            <person name="Soanes D.M."/>
            <person name="van der Giezen M."/>
            <person name="Wahlund T.M."/>
            <person name="Williams B."/>
            <person name="Wilson W."/>
            <person name="Wolfe G."/>
            <person name="Wurch L.L."/>
        </authorList>
    </citation>
    <scope>NUCLEOTIDE SEQUENCE</scope>
</reference>
<dbReference type="GeneID" id="17263941"/>
<accession>A0A0D3J2J8</accession>
<proteinExistence type="predicted"/>
<reference evidence="2" key="2">
    <citation type="submission" date="2024-10" db="UniProtKB">
        <authorList>
            <consortium name="EnsemblProtists"/>
        </authorList>
    </citation>
    <scope>IDENTIFICATION</scope>
</reference>
<dbReference type="EnsemblProtists" id="EOD17733">
    <property type="protein sequence ID" value="EOD17733"/>
    <property type="gene ID" value="EMIHUDRAFT_436244"/>
</dbReference>
<organism evidence="2 3">
    <name type="scientific">Emiliania huxleyi (strain CCMP1516)</name>
    <dbReference type="NCBI Taxonomy" id="280463"/>
    <lineage>
        <taxon>Eukaryota</taxon>
        <taxon>Haptista</taxon>
        <taxon>Haptophyta</taxon>
        <taxon>Prymnesiophyceae</taxon>
        <taxon>Isochrysidales</taxon>
        <taxon>Noelaerhabdaceae</taxon>
        <taxon>Emiliania</taxon>
    </lineage>
</organism>
<dbReference type="HOGENOM" id="CLU_2091103_0_0_1"/>
<feature type="compositionally biased region" description="Basic and acidic residues" evidence="1">
    <location>
        <begin position="9"/>
        <end position="36"/>
    </location>
</feature>
<protein>
    <submittedName>
        <fullName evidence="2">Uncharacterized protein</fullName>
    </submittedName>
</protein>
<name>A0A0D3J2J8_EMIH1</name>
<feature type="region of interest" description="Disordered" evidence="1">
    <location>
        <begin position="1"/>
        <end position="39"/>
    </location>
</feature>
<dbReference type="PaxDb" id="2903-EOD17733"/>
<dbReference type="KEGG" id="ehx:EMIHUDRAFT_436244"/>
<evidence type="ECO:0000313" key="3">
    <source>
        <dbReference type="Proteomes" id="UP000013827"/>
    </source>
</evidence>